<evidence type="ECO:0000313" key="2">
    <source>
        <dbReference type="Proteomes" id="UP000252405"/>
    </source>
</evidence>
<sequence length="116" mass="12715">MESEGRIGLAVGACLLFLAACSGEDSVAEVTLAVLASNPASHDGATVATEGVVRHFEEPLHYWIEDQDLNRVEIFPHEEIAPHLGERVRVVGHFEYSAMEGRRLTLEHVEPLSVPE</sequence>
<gene>
    <name evidence="1" type="ORF">DU505_17360</name>
</gene>
<dbReference type="Proteomes" id="UP000252405">
    <property type="component" value="Unassembled WGS sequence"/>
</dbReference>
<keyword evidence="2" id="KW-1185">Reference proteome</keyword>
<dbReference type="AlphaFoldDB" id="A0A368TRZ2"/>
<evidence type="ECO:0000313" key="1">
    <source>
        <dbReference type="EMBL" id="RCV87371.1"/>
    </source>
</evidence>
<dbReference type="OrthoDB" id="5786500at2"/>
<accession>A0A368TRZ2</accession>
<proteinExistence type="predicted"/>
<dbReference type="PROSITE" id="PS51257">
    <property type="entry name" value="PROKAR_LIPOPROTEIN"/>
    <property type="match status" value="1"/>
</dbReference>
<protein>
    <submittedName>
        <fullName evidence="1">Glucose-inhibited division protein B</fullName>
    </submittedName>
</protein>
<reference evidence="1 2" key="1">
    <citation type="submission" date="2018-07" db="EMBL/GenBank/DDBJ databases">
        <title>Halomonas montanilacus sp. nov., isolated from Lake Pengyan on Tibetan Plateau.</title>
        <authorList>
            <person name="Lu H."/>
            <person name="Xing P."/>
            <person name="Wu Q."/>
        </authorList>
    </citation>
    <scope>NUCLEOTIDE SEQUENCE [LARGE SCALE GENOMIC DNA]</scope>
    <source>
        <strain evidence="1 2">PYC7W</strain>
    </source>
</reference>
<comment type="caution">
    <text evidence="1">The sequence shown here is derived from an EMBL/GenBank/DDBJ whole genome shotgun (WGS) entry which is preliminary data.</text>
</comment>
<organism evidence="1 2">
    <name type="scientific">Billgrantia montanilacus</name>
    <dbReference type="NCBI Taxonomy" id="2282305"/>
    <lineage>
        <taxon>Bacteria</taxon>
        <taxon>Pseudomonadati</taxon>
        <taxon>Pseudomonadota</taxon>
        <taxon>Gammaproteobacteria</taxon>
        <taxon>Oceanospirillales</taxon>
        <taxon>Halomonadaceae</taxon>
        <taxon>Billgrantia</taxon>
    </lineage>
</organism>
<dbReference type="EMBL" id="QPII01000016">
    <property type="protein sequence ID" value="RCV87371.1"/>
    <property type="molecule type" value="Genomic_DNA"/>
</dbReference>
<name>A0A368TRZ2_9GAMM</name>